<dbReference type="CDD" id="cd01949">
    <property type="entry name" value="GGDEF"/>
    <property type="match status" value="1"/>
</dbReference>
<dbReference type="eggNOG" id="COG2199">
    <property type="taxonomic scope" value="Bacteria"/>
</dbReference>
<dbReference type="PROSITE" id="PS50887">
    <property type="entry name" value="GGDEF"/>
    <property type="match status" value="1"/>
</dbReference>
<gene>
    <name evidence="2" type="ordered locus">Bcell_3262</name>
</gene>
<proteinExistence type="predicted"/>
<dbReference type="PANTHER" id="PTHR45138:SF9">
    <property type="entry name" value="DIGUANYLATE CYCLASE DGCM-RELATED"/>
    <property type="match status" value="1"/>
</dbReference>
<dbReference type="Gene3D" id="3.30.450.40">
    <property type="match status" value="2"/>
</dbReference>
<dbReference type="GO" id="GO:0043709">
    <property type="term" value="P:cell adhesion involved in single-species biofilm formation"/>
    <property type="evidence" value="ECO:0007669"/>
    <property type="project" value="TreeGrafter"/>
</dbReference>
<evidence type="ECO:0000313" key="2">
    <source>
        <dbReference type="EMBL" id="ADU31504.1"/>
    </source>
</evidence>
<dbReference type="InterPro" id="IPR050469">
    <property type="entry name" value="Diguanylate_Cyclase"/>
</dbReference>
<protein>
    <submittedName>
        <fullName evidence="2">Diguanylate cyclase</fullName>
    </submittedName>
</protein>
<dbReference type="AlphaFoldDB" id="E6U158"/>
<dbReference type="HOGENOM" id="CLU_021081_2_0_9"/>
<dbReference type="SUPFAM" id="SSF55073">
    <property type="entry name" value="Nucleotide cyclase"/>
    <property type="match status" value="1"/>
</dbReference>
<dbReference type="InterPro" id="IPR029016">
    <property type="entry name" value="GAF-like_dom_sf"/>
</dbReference>
<dbReference type="GO" id="GO:1902201">
    <property type="term" value="P:negative regulation of bacterial-type flagellum-dependent cell motility"/>
    <property type="evidence" value="ECO:0007669"/>
    <property type="project" value="TreeGrafter"/>
</dbReference>
<dbReference type="OrthoDB" id="9759607at2"/>
<dbReference type="Gene3D" id="3.30.70.270">
    <property type="match status" value="1"/>
</dbReference>
<dbReference type="FunFam" id="3.30.70.270:FF:000001">
    <property type="entry name" value="Diguanylate cyclase domain protein"/>
    <property type="match status" value="1"/>
</dbReference>
<dbReference type="Proteomes" id="UP000001401">
    <property type="component" value="Chromosome"/>
</dbReference>
<organism evidence="2 3">
    <name type="scientific">Evansella cellulosilytica (strain ATCC 21833 / DSM 2522 / FERM P-1141 / JCM 9156 / N-4)</name>
    <name type="common">Bacillus cellulosilyticus</name>
    <dbReference type="NCBI Taxonomy" id="649639"/>
    <lineage>
        <taxon>Bacteria</taxon>
        <taxon>Bacillati</taxon>
        <taxon>Bacillota</taxon>
        <taxon>Bacilli</taxon>
        <taxon>Bacillales</taxon>
        <taxon>Bacillaceae</taxon>
        <taxon>Evansella</taxon>
    </lineage>
</organism>
<dbReference type="STRING" id="649639.Bcell_3262"/>
<dbReference type="eggNOG" id="COG2205">
    <property type="taxonomic scope" value="Bacteria"/>
</dbReference>
<evidence type="ECO:0000259" key="1">
    <source>
        <dbReference type="PROSITE" id="PS50887"/>
    </source>
</evidence>
<dbReference type="InterPro" id="IPR000160">
    <property type="entry name" value="GGDEF_dom"/>
</dbReference>
<dbReference type="NCBIfam" id="TIGR00254">
    <property type="entry name" value="GGDEF"/>
    <property type="match status" value="1"/>
</dbReference>
<dbReference type="PANTHER" id="PTHR45138">
    <property type="entry name" value="REGULATORY COMPONENTS OF SENSORY TRANSDUCTION SYSTEM"/>
    <property type="match status" value="1"/>
</dbReference>
<feature type="domain" description="GGDEF" evidence="1">
    <location>
        <begin position="633"/>
        <end position="759"/>
    </location>
</feature>
<dbReference type="InterPro" id="IPR043128">
    <property type="entry name" value="Rev_trsase/Diguanyl_cyclase"/>
</dbReference>
<dbReference type="SMART" id="SM00267">
    <property type="entry name" value="GGDEF"/>
    <property type="match status" value="1"/>
</dbReference>
<accession>E6U158</accession>
<dbReference type="GO" id="GO:0052621">
    <property type="term" value="F:diguanylate cyclase activity"/>
    <property type="evidence" value="ECO:0007669"/>
    <property type="project" value="TreeGrafter"/>
</dbReference>
<reference evidence="2" key="1">
    <citation type="submission" date="2010-12" db="EMBL/GenBank/DDBJ databases">
        <title>Complete sequence of Bacillus cellulosilyticus DSM 2522.</title>
        <authorList>
            <consortium name="US DOE Joint Genome Institute"/>
            <person name="Lucas S."/>
            <person name="Copeland A."/>
            <person name="Lapidus A."/>
            <person name="Cheng J.-F."/>
            <person name="Bruce D."/>
            <person name="Goodwin L."/>
            <person name="Pitluck S."/>
            <person name="Chertkov O."/>
            <person name="Detter J.C."/>
            <person name="Han C."/>
            <person name="Tapia R."/>
            <person name="Land M."/>
            <person name="Hauser L."/>
            <person name="Jeffries C."/>
            <person name="Kyrpides N."/>
            <person name="Ivanova N."/>
            <person name="Mikhailova N."/>
            <person name="Brumm P."/>
            <person name="Mead D."/>
            <person name="Woyke T."/>
        </authorList>
    </citation>
    <scope>NUCLEOTIDE SEQUENCE [LARGE SCALE GENOMIC DNA]</scope>
    <source>
        <strain evidence="2">DSM 2522</strain>
    </source>
</reference>
<dbReference type="EMBL" id="CP002394">
    <property type="protein sequence ID" value="ADU31504.1"/>
    <property type="molecule type" value="Genomic_DNA"/>
</dbReference>
<dbReference type="KEGG" id="bco:Bcell_3262"/>
<keyword evidence="3" id="KW-1185">Reference proteome</keyword>
<evidence type="ECO:0000313" key="3">
    <source>
        <dbReference type="Proteomes" id="UP000001401"/>
    </source>
</evidence>
<dbReference type="SUPFAM" id="SSF55781">
    <property type="entry name" value="GAF domain-like"/>
    <property type="match status" value="2"/>
</dbReference>
<name>E6U158_EVAC2</name>
<dbReference type="GO" id="GO:0005886">
    <property type="term" value="C:plasma membrane"/>
    <property type="evidence" value="ECO:0007669"/>
    <property type="project" value="TreeGrafter"/>
</dbReference>
<sequence>MKSITYNSDFSHFFQTFFESEKLYKNAILFLIDRSGEIVSVYPSSPLPFMESLLNDVLRTMKTGEAHCSNDQFQLITTEICMSNDTHHFNGTLGLLFERLITNKKEALSFLGNIKLSIYSFMKREKSTMKEGNDVSEGQVDSVFLKVASVLQSTKGSKNMKIFVRSFLTVAKEFCKQDDMLLFSLFDKEKRIYYPVEATNENLLNSKNDFTLEEDTLQFKGDKEIVVNHEKVKASTFCLTHKQDNILIPVLYQDKTIGFVSYLTKIDSVTNKITFRLERMIEALGPWFHQLVENEQILFERTRKDLLLKVNRTFYSSMDVSAILEEVLSALYEAYPQYEIDLLLSHDWDVSSHLPVKPLEFNNKLLNKDYAATAYLTGEIQVDKSIITTLYVPLKGKQGVYGVFKMATSELQYTFEDELDFIQVLADTGGNALENAELYQQSKQHIANLKFINETSQQLNENLKLSEVTLYMVTKLKQNFAAEEVGFLLFEDKDNGKYETLEGSSDYFLTKASMIDLKPYLDKIEESHDAIFQGNLDNNGSQFLCDYQSLMVVPMSHNGEVIGAVVVLGKAAYSFSFDSFKLFQSFVQHATLAFVNSILHEELEKLVITDYLTKLYTREYLDRQVISSFDKYESGAFILFDIDHFKRVNDQYGHQIGDEVIIQVAKMISSTIKSKDIAARWGGEEIAIYLPEEDKVEAMAIAEIIRKKVAQHSSPHVTVSSGVSSWSKTDNQCSLKRLFQDADKALYKAKSAGRNRVES</sequence>
<dbReference type="RefSeq" id="WP_013489835.1">
    <property type="nucleotide sequence ID" value="NC_014829.1"/>
</dbReference>
<dbReference type="InterPro" id="IPR029787">
    <property type="entry name" value="Nucleotide_cyclase"/>
</dbReference>
<dbReference type="Pfam" id="PF00990">
    <property type="entry name" value="GGDEF"/>
    <property type="match status" value="1"/>
</dbReference>